<accession>A0ABP6ZB86</accession>
<keyword evidence="1" id="KW-0175">Coiled coil</keyword>
<feature type="coiled-coil region" evidence="1">
    <location>
        <begin position="112"/>
        <end position="149"/>
    </location>
</feature>
<dbReference type="RefSeq" id="WP_344801078.1">
    <property type="nucleotide sequence ID" value="NZ_BAABAB010000001.1"/>
</dbReference>
<gene>
    <name evidence="3" type="ORF">GCM10022236_00730</name>
</gene>
<comment type="caution">
    <text evidence="3">The sequence shown here is derived from an EMBL/GenBank/DDBJ whole genome shotgun (WGS) entry which is preliminary data.</text>
</comment>
<keyword evidence="4" id="KW-1185">Reference proteome</keyword>
<proteinExistence type="predicted"/>
<protein>
    <recommendedName>
        <fullName evidence="2">ChrB N-terminal domain-containing protein</fullName>
    </recommendedName>
</protein>
<dbReference type="Proteomes" id="UP001501490">
    <property type="component" value="Unassembled WGS sequence"/>
</dbReference>
<evidence type="ECO:0000259" key="2">
    <source>
        <dbReference type="Pfam" id="PF20229"/>
    </source>
</evidence>
<evidence type="ECO:0000256" key="1">
    <source>
        <dbReference type="SAM" id="Coils"/>
    </source>
</evidence>
<dbReference type="Pfam" id="PF20229">
    <property type="entry name" value="ChrB_N"/>
    <property type="match status" value="1"/>
</dbReference>
<organism evidence="3 4">
    <name type="scientific">Microlunatus ginsengisoli</name>
    <dbReference type="NCBI Taxonomy" id="363863"/>
    <lineage>
        <taxon>Bacteria</taxon>
        <taxon>Bacillati</taxon>
        <taxon>Actinomycetota</taxon>
        <taxon>Actinomycetes</taxon>
        <taxon>Propionibacteriales</taxon>
        <taxon>Propionibacteriaceae</taxon>
        <taxon>Microlunatus</taxon>
    </lineage>
</organism>
<dbReference type="EMBL" id="BAABAB010000001">
    <property type="protein sequence ID" value="GAA3602813.1"/>
    <property type="molecule type" value="Genomic_DNA"/>
</dbReference>
<name>A0ABP6ZB86_9ACTN</name>
<evidence type="ECO:0000313" key="4">
    <source>
        <dbReference type="Proteomes" id="UP001501490"/>
    </source>
</evidence>
<dbReference type="InterPro" id="IPR046858">
    <property type="entry name" value="ChrB_N"/>
</dbReference>
<reference evidence="4" key="1">
    <citation type="journal article" date="2019" name="Int. J. Syst. Evol. Microbiol.">
        <title>The Global Catalogue of Microorganisms (GCM) 10K type strain sequencing project: providing services to taxonomists for standard genome sequencing and annotation.</title>
        <authorList>
            <consortium name="The Broad Institute Genomics Platform"/>
            <consortium name="The Broad Institute Genome Sequencing Center for Infectious Disease"/>
            <person name="Wu L."/>
            <person name="Ma J."/>
        </authorList>
    </citation>
    <scope>NUCLEOTIDE SEQUENCE [LARGE SCALE GENOMIC DNA]</scope>
    <source>
        <strain evidence="4">JCM 16929</strain>
    </source>
</reference>
<evidence type="ECO:0000313" key="3">
    <source>
        <dbReference type="EMBL" id="GAA3602813.1"/>
    </source>
</evidence>
<sequence length="187" mass="20902">MNIDDEQMARRWLVLLTRMPAEPARHRMALWRELRRSGALLLGPSAWAIPDIPAADDVIQRANQLAEAAGGTLLALSASGYAAADADRLENLYTEARNEEWTEFLADCGKYLAELAKEEAAGKYTLAELEEEEQSLDRLRRWYRELRSRDLLGAAAVTTATTQLKVCQEQFETYAEHVYTALNGGSA</sequence>
<feature type="domain" description="ChrB N-terminal" evidence="2">
    <location>
        <begin position="27"/>
        <end position="183"/>
    </location>
</feature>